<reference evidence="1 2" key="1">
    <citation type="submission" date="2023-07" db="EMBL/GenBank/DDBJ databases">
        <title>Sorghum-associated microbial communities from plants grown in Nebraska, USA.</title>
        <authorList>
            <person name="Schachtman D."/>
        </authorList>
    </citation>
    <scope>NUCLEOTIDE SEQUENCE [LARGE SCALE GENOMIC DNA]</scope>
    <source>
        <strain evidence="1 2">584</strain>
    </source>
</reference>
<proteinExistence type="predicted"/>
<dbReference type="EMBL" id="JAVDPW010000002">
    <property type="protein sequence ID" value="MDR6288458.1"/>
    <property type="molecule type" value="Genomic_DNA"/>
</dbReference>
<dbReference type="Proteomes" id="UP001262410">
    <property type="component" value="Unassembled WGS sequence"/>
</dbReference>
<protein>
    <submittedName>
        <fullName evidence="1">Uncharacterized protein</fullName>
    </submittedName>
</protein>
<accession>A0ABU1JJE3</accession>
<keyword evidence="2" id="KW-1185">Reference proteome</keyword>
<evidence type="ECO:0000313" key="2">
    <source>
        <dbReference type="Proteomes" id="UP001262410"/>
    </source>
</evidence>
<dbReference type="RefSeq" id="WP_309792458.1">
    <property type="nucleotide sequence ID" value="NZ_JAVDPW010000002.1"/>
</dbReference>
<gene>
    <name evidence="1" type="ORF">E9232_000965</name>
</gene>
<evidence type="ECO:0000313" key="1">
    <source>
        <dbReference type="EMBL" id="MDR6288458.1"/>
    </source>
</evidence>
<organism evidence="1 2">
    <name type="scientific">Inquilinus ginsengisoli</name>
    <dbReference type="NCBI Taxonomy" id="363840"/>
    <lineage>
        <taxon>Bacteria</taxon>
        <taxon>Pseudomonadati</taxon>
        <taxon>Pseudomonadota</taxon>
        <taxon>Alphaproteobacteria</taxon>
        <taxon>Rhodospirillales</taxon>
        <taxon>Rhodospirillaceae</taxon>
        <taxon>Inquilinus</taxon>
    </lineage>
</organism>
<name>A0ABU1JJE3_9PROT</name>
<sequence length="79" mass="8483">MLKSPSERLTIDPTTTEAFAESIQRFGDSLPDSERAILDALLRAAMDPWSRSLLQPPDGVTAEQAAALDRIVAARGDGT</sequence>
<comment type="caution">
    <text evidence="1">The sequence shown here is derived from an EMBL/GenBank/DDBJ whole genome shotgun (WGS) entry which is preliminary data.</text>
</comment>